<organism evidence="2 3">
    <name type="scientific">Xanthomonas campestris pv. phaseoli</name>
    <dbReference type="NCBI Taxonomy" id="317013"/>
    <lineage>
        <taxon>Bacteria</taxon>
        <taxon>Pseudomonadati</taxon>
        <taxon>Pseudomonadota</taxon>
        <taxon>Gammaproteobacteria</taxon>
        <taxon>Lysobacterales</taxon>
        <taxon>Lysobacteraceae</taxon>
        <taxon>Xanthomonas</taxon>
    </lineage>
</organism>
<dbReference type="EMBL" id="OCYT01000098">
    <property type="protein sequence ID" value="SON81748.1"/>
    <property type="molecule type" value="Genomic_DNA"/>
</dbReference>
<sequence>MSALAYYRRTTGRTTTIACCHARTLWRRGLPRCVCIVDWRTAASRTGSHACAWPCPPSSTEQPMILRRSRTPFLLPCVLLPCLLSSCGGEDAADAGTAATPSPAATVTVSAPPAPWRQPLCRRPRQRRAPVPIQHSGAASHPISRCS</sequence>
<evidence type="ECO:0008006" key="4">
    <source>
        <dbReference type="Google" id="ProtNLM"/>
    </source>
</evidence>
<comment type="caution">
    <text evidence="2">The sequence shown here is derived from an EMBL/GenBank/DDBJ whole genome shotgun (WGS) entry which is preliminary data.</text>
</comment>
<name>A0ABY1TSZ5_XANCH</name>
<feature type="region of interest" description="Disordered" evidence="1">
    <location>
        <begin position="90"/>
        <end position="147"/>
    </location>
</feature>
<accession>A0ABY1TSZ5</accession>
<keyword evidence="3" id="KW-1185">Reference proteome</keyword>
<evidence type="ECO:0000313" key="3">
    <source>
        <dbReference type="Proteomes" id="UP000234181"/>
    </source>
</evidence>
<proteinExistence type="predicted"/>
<dbReference type="Proteomes" id="UP000234181">
    <property type="component" value="Unassembled WGS sequence"/>
</dbReference>
<gene>
    <name evidence="2" type="ORF">XAP6984_420119</name>
</gene>
<reference evidence="2 3" key="1">
    <citation type="submission" date="2017-10" db="EMBL/GenBank/DDBJ databases">
        <authorList>
            <person name="Regsiter A."/>
            <person name="William W."/>
        </authorList>
    </citation>
    <scope>NUCLEOTIDE SEQUENCE [LARGE SCALE GENOMIC DNA]</scope>
    <source>
        <strain evidence="2 3">CFBP6984</strain>
    </source>
</reference>
<feature type="compositionally biased region" description="Low complexity" evidence="1">
    <location>
        <begin position="94"/>
        <end position="119"/>
    </location>
</feature>
<protein>
    <recommendedName>
        <fullName evidence="4">Secreted protein</fullName>
    </recommendedName>
</protein>
<evidence type="ECO:0000256" key="1">
    <source>
        <dbReference type="SAM" id="MobiDB-lite"/>
    </source>
</evidence>
<evidence type="ECO:0000313" key="2">
    <source>
        <dbReference type="EMBL" id="SON81748.1"/>
    </source>
</evidence>